<protein>
    <recommendedName>
        <fullName evidence="3">Replicative helicase inhibitor G39P N-terminal domain-containing protein</fullName>
    </recommendedName>
</protein>
<evidence type="ECO:0000313" key="1">
    <source>
        <dbReference type="EMBL" id="PTF12795.1"/>
    </source>
</evidence>
<dbReference type="RefSeq" id="WP_107524848.1">
    <property type="nucleotide sequence ID" value="NZ_PYZI01000018.1"/>
</dbReference>
<gene>
    <name evidence="1" type="ORF">BUY47_11190</name>
</gene>
<keyword evidence="2" id="KW-1185">Reference proteome</keyword>
<evidence type="ECO:0008006" key="3">
    <source>
        <dbReference type="Google" id="ProtNLM"/>
    </source>
</evidence>
<reference evidence="1 2" key="1">
    <citation type="journal article" date="2016" name="Front. Microbiol.">
        <title>Comprehensive Phylogenetic Analysis of Bovine Non-aureus Staphylococci Species Based on Whole-Genome Sequencing.</title>
        <authorList>
            <person name="Naushad S."/>
            <person name="Barkema H.W."/>
            <person name="Luby C."/>
            <person name="Condas L.A."/>
            <person name="Nobrega D.B."/>
            <person name="Carson D.A."/>
            <person name="De Buck J."/>
        </authorList>
    </citation>
    <scope>NUCLEOTIDE SEQUENCE [LARGE SCALE GENOMIC DNA]</scope>
    <source>
        <strain evidence="1 2">SNUC 1409</strain>
    </source>
</reference>
<dbReference type="EMBL" id="PYZI01000018">
    <property type="protein sequence ID" value="PTF12795.1"/>
    <property type="molecule type" value="Genomic_DNA"/>
</dbReference>
<organism evidence="1 2">
    <name type="scientific">Staphylococcus devriesei</name>
    <dbReference type="NCBI Taxonomy" id="586733"/>
    <lineage>
        <taxon>Bacteria</taxon>
        <taxon>Bacillati</taxon>
        <taxon>Bacillota</taxon>
        <taxon>Bacilli</taxon>
        <taxon>Bacillales</taxon>
        <taxon>Staphylococcaceae</taxon>
        <taxon>Staphylococcus</taxon>
    </lineage>
</organism>
<proteinExistence type="predicted"/>
<name>A0ABX5I0H8_9STAP</name>
<evidence type="ECO:0000313" key="2">
    <source>
        <dbReference type="Proteomes" id="UP000242088"/>
    </source>
</evidence>
<dbReference type="Proteomes" id="UP000242088">
    <property type="component" value="Unassembled WGS sequence"/>
</dbReference>
<comment type="caution">
    <text evidence="1">The sequence shown here is derived from an EMBL/GenBank/DDBJ whole genome shotgun (WGS) entry which is preliminary data.</text>
</comment>
<sequence>MPMTKAEAFEIIELVSNVYEMKFNETKFDIWLEFLTRDGDYQPTLKEAKKYIKDGNTYPPKIPNIMRKAPKKLEYEELPDATKEHRYKMANDPEYRAKRQRAIDEFKRTINKFGVNSDE</sequence>
<dbReference type="Gene3D" id="1.10.8.200">
    <property type="entry name" value="Replisome organizer (g39p helicase loader/inhibitor protein)"/>
    <property type="match status" value="1"/>
</dbReference>
<accession>A0ABX5I0H8</accession>